<proteinExistence type="predicted"/>
<dbReference type="AlphaFoldDB" id="A0AAD7E6V7"/>
<gene>
    <name evidence="1" type="ORF">DFH08DRAFT_121440</name>
</gene>
<reference evidence="1" key="1">
    <citation type="submission" date="2023-03" db="EMBL/GenBank/DDBJ databases">
        <title>Massive genome expansion in bonnet fungi (Mycena s.s.) driven by repeated elements and novel gene families across ecological guilds.</title>
        <authorList>
            <consortium name="Lawrence Berkeley National Laboratory"/>
            <person name="Harder C.B."/>
            <person name="Miyauchi S."/>
            <person name="Viragh M."/>
            <person name="Kuo A."/>
            <person name="Thoen E."/>
            <person name="Andreopoulos B."/>
            <person name="Lu D."/>
            <person name="Skrede I."/>
            <person name="Drula E."/>
            <person name="Henrissat B."/>
            <person name="Morin E."/>
            <person name="Kohler A."/>
            <person name="Barry K."/>
            <person name="LaButti K."/>
            <person name="Morin E."/>
            <person name="Salamov A."/>
            <person name="Lipzen A."/>
            <person name="Mereny Z."/>
            <person name="Hegedus B."/>
            <person name="Baldrian P."/>
            <person name="Stursova M."/>
            <person name="Weitz H."/>
            <person name="Taylor A."/>
            <person name="Grigoriev I.V."/>
            <person name="Nagy L.G."/>
            <person name="Martin F."/>
            <person name="Kauserud H."/>
        </authorList>
    </citation>
    <scope>NUCLEOTIDE SEQUENCE</scope>
    <source>
        <strain evidence="1">CBHHK002</strain>
    </source>
</reference>
<evidence type="ECO:0000313" key="2">
    <source>
        <dbReference type="Proteomes" id="UP001218218"/>
    </source>
</evidence>
<organism evidence="1 2">
    <name type="scientific">Mycena albidolilacea</name>
    <dbReference type="NCBI Taxonomy" id="1033008"/>
    <lineage>
        <taxon>Eukaryota</taxon>
        <taxon>Fungi</taxon>
        <taxon>Dikarya</taxon>
        <taxon>Basidiomycota</taxon>
        <taxon>Agaricomycotina</taxon>
        <taxon>Agaricomycetes</taxon>
        <taxon>Agaricomycetidae</taxon>
        <taxon>Agaricales</taxon>
        <taxon>Marasmiineae</taxon>
        <taxon>Mycenaceae</taxon>
        <taxon>Mycena</taxon>
    </lineage>
</organism>
<accession>A0AAD7E6V7</accession>
<evidence type="ECO:0000313" key="1">
    <source>
        <dbReference type="EMBL" id="KAJ7301017.1"/>
    </source>
</evidence>
<keyword evidence="2" id="KW-1185">Reference proteome</keyword>
<dbReference type="EMBL" id="JARIHO010000146">
    <property type="protein sequence ID" value="KAJ7301017.1"/>
    <property type="molecule type" value="Genomic_DNA"/>
</dbReference>
<dbReference type="Proteomes" id="UP001218218">
    <property type="component" value="Unassembled WGS sequence"/>
</dbReference>
<sequence length="320" mass="35207">MWYVCTFSWFHSPRLLILRVPGGDCATFARRKRALVKRSNVCVRIPVCIPLRLPKHRIAGLNERRGRQQRRVPRKQDRVVEHAHLLPAPHLPPRTGRCGCGCSCALRATTCSCVACRPWPTAAEDSGVGLDVETCAFLQWGTARRRAGCREPISLRTSCNAPDLGCNTCKGRRASTPTVGSTSYGRTQLLVYHMFANHASTLMPSAVADLEGTRIWRGTRSGARGILSRASTRTHRCRGFREIAVARAVRAALPLHHRHVPLLKLSFTVHAHRCRCDSTGAHKWLCAGIGPAQCLWVTGCARAGPVSSHDCRFVRAGVSG</sequence>
<protein>
    <submittedName>
        <fullName evidence="1">Uncharacterized protein</fullName>
    </submittedName>
</protein>
<comment type="caution">
    <text evidence="1">The sequence shown here is derived from an EMBL/GenBank/DDBJ whole genome shotgun (WGS) entry which is preliminary data.</text>
</comment>
<name>A0AAD7E6V7_9AGAR</name>